<accession>A0A0K1QF26</accession>
<dbReference type="PANTHER" id="PTHR38590:SF1">
    <property type="entry name" value="BLL0828 PROTEIN"/>
    <property type="match status" value="1"/>
</dbReference>
<evidence type="ECO:0000313" key="2">
    <source>
        <dbReference type="EMBL" id="AKV04252.1"/>
    </source>
</evidence>
<gene>
    <name evidence="2" type="ORF">AKJ09_10915</name>
</gene>
<evidence type="ECO:0000313" key="3">
    <source>
        <dbReference type="Proteomes" id="UP000064967"/>
    </source>
</evidence>
<dbReference type="KEGG" id="llu:AKJ09_10915"/>
<evidence type="ECO:0000259" key="1">
    <source>
        <dbReference type="Pfam" id="PF04480"/>
    </source>
</evidence>
<dbReference type="SUPFAM" id="SSF52980">
    <property type="entry name" value="Restriction endonuclease-like"/>
    <property type="match status" value="1"/>
</dbReference>
<sequence>MRAELRDAHVPRRAPRWARGNGKTAIGARHGTCAGGFARRAPARRSGGIMFGRSLVSRAQARLLEERARAMRFSPTRSEEWLWRSLSGSKLGFAFRRQLVIGPYITDFACTKVRLVVEVDGPYHEQRARPDARRDASLARLGWHVLRVTDREVLEELASVVERIRAAALALA</sequence>
<feature type="domain" description="DUF559" evidence="1">
    <location>
        <begin position="65"/>
        <end position="166"/>
    </location>
</feature>
<organism evidence="2 3">
    <name type="scientific">Labilithrix luteola</name>
    <dbReference type="NCBI Taxonomy" id="1391654"/>
    <lineage>
        <taxon>Bacteria</taxon>
        <taxon>Pseudomonadati</taxon>
        <taxon>Myxococcota</taxon>
        <taxon>Polyangia</taxon>
        <taxon>Polyangiales</taxon>
        <taxon>Labilitrichaceae</taxon>
        <taxon>Labilithrix</taxon>
    </lineage>
</organism>
<protein>
    <submittedName>
        <fullName evidence="2">DNA methylase, putative</fullName>
    </submittedName>
</protein>
<dbReference type="GO" id="GO:0008168">
    <property type="term" value="F:methyltransferase activity"/>
    <property type="evidence" value="ECO:0007669"/>
    <property type="project" value="UniProtKB-KW"/>
</dbReference>
<dbReference type="PANTHER" id="PTHR38590">
    <property type="entry name" value="BLL0828 PROTEIN"/>
    <property type="match status" value="1"/>
</dbReference>
<dbReference type="Gene3D" id="3.40.960.10">
    <property type="entry name" value="VSR Endonuclease"/>
    <property type="match status" value="1"/>
</dbReference>
<dbReference type="AlphaFoldDB" id="A0A0K1QF26"/>
<dbReference type="GO" id="GO:0032259">
    <property type="term" value="P:methylation"/>
    <property type="evidence" value="ECO:0007669"/>
    <property type="project" value="UniProtKB-KW"/>
</dbReference>
<keyword evidence="2" id="KW-0808">Transferase</keyword>
<dbReference type="Proteomes" id="UP000064967">
    <property type="component" value="Chromosome"/>
</dbReference>
<dbReference type="Pfam" id="PF04480">
    <property type="entry name" value="DUF559"/>
    <property type="match status" value="1"/>
</dbReference>
<reference evidence="2 3" key="1">
    <citation type="submission" date="2015-08" db="EMBL/GenBank/DDBJ databases">
        <authorList>
            <person name="Babu N.S."/>
            <person name="Beckwith C.J."/>
            <person name="Beseler K.G."/>
            <person name="Brison A."/>
            <person name="Carone J.V."/>
            <person name="Caskin T.P."/>
            <person name="Diamond M."/>
            <person name="Durham M.E."/>
            <person name="Foxe J.M."/>
            <person name="Go M."/>
            <person name="Henderson B.A."/>
            <person name="Jones I.B."/>
            <person name="McGettigan J.A."/>
            <person name="Micheletti S.J."/>
            <person name="Nasrallah M.E."/>
            <person name="Ortiz D."/>
            <person name="Piller C.R."/>
            <person name="Privatt S.R."/>
            <person name="Schneider S.L."/>
            <person name="Sharp S."/>
            <person name="Smith T.C."/>
            <person name="Stanton J.D."/>
            <person name="Ullery H.E."/>
            <person name="Wilson R.J."/>
            <person name="Serrano M.G."/>
            <person name="Buck G."/>
            <person name="Lee V."/>
            <person name="Wang Y."/>
            <person name="Carvalho R."/>
            <person name="Voegtly L."/>
            <person name="Shi R."/>
            <person name="Duckworth R."/>
            <person name="Johnson A."/>
            <person name="Loviza R."/>
            <person name="Walstead R."/>
            <person name="Shah Z."/>
            <person name="Kiflezghi M."/>
            <person name="Wade K."/>
            <person name="Ball S.L."/>
            <person name="Bradley K.W."/>
            <person name="Asai D.J."/>
            <person name="Bowman C.A."/>
            <person name="Russell D.A."/>
            <person name="Pope W.H."/>
            <person name="Jacobs-Sera D."/>
            <person name="Hendrix R.W."/>
            <person name="Hatfull G.F."/>
        </authorList>
    </citation>
    <scope>NUCLEOTIDE SEQUENCE [LARGE SCALE GENOMIC DNA]</scope>
    <source>
        <strain evidence="2 3">DSM 27648</strain>
    </source>
</reference>
<keyword evidence="3" id="KW-1185">Reference proteome</keyword>
<name>A0A0K1QF26_9BACT</name>
<dbReference type="InterPro" id="IPR007569">
    <property type="entry name" value="DUF559"/>
</dbReference>
<keyword evidence="2" id="KW-0489">Methyltransferase</keyword>
<dbReference type="EMBL" id="CP012333">
    <property type="protein sequence ID" value="AKV04252.1"/>
    <property type="molecule type" value="Genomic_DNA"/>
</dbReference>
<proteinExistence type="predicted"/>
<dbReference type="InterPro" id="IPR047216">
    <property type="entry name" value="Endonuclease_DUF559_bact"/>
</dbReference>
<dbReference type="InterPro" id="IPR011335">
    <property type="entry name" value="Restrct_endonuc-II-like"/>
</dbReference>
<dbReference type="CDD" id="cd01038">
    <property type="entry name" value="Endonuclease_DUF559"/>
    <property type="match status" value="1"/>
</dbReference>